<evidence type="ECO:0000313" key="2">
    <source>
        <dbReference type="EMBL" id="TDL81635.1"/>
    </source>
</evidence>
<organism evidence="2 3">
    <name type="scientific">Palleronia sediminis</name>
    <dbReference type="NCBI Taxonomy" id="2547833"/>
    <lineage>
        <taxon>Bacteria</taxon>
        <taxon>Pseudomonadati</taxon>
        <taxon>Pseudomonadota</taxon>
        <taxon>Alphaproteobacteria</taxon>
        <taxon>Rhodobacterales</taxon>
        <taxon>Roseobacteraceae</taxon>
        <taxon>Palleronia</taxon>
    </lineage>
</organism>
<dbReference type="OrthoDB" id="5624218at2"/>
<dbReference type="NCBIfam" id="TIGR01409">
    <property type="entry name" value="TAT_signal_seq"/>
    <property type="match status" value="1"/>
</dbReference>
<gene>
    <name evidence="2" type="ORF">E2L08_05865</name>
</gene>
<dbReference type="Proteomes" id="UP000295701">
    <property type="component" value="Unassembled WGS sequence"/>
</dbReference>
<dbReference type="InterPro" id="IPR008311">
    <property type="entry name" value="UCP028101"/>
</dbReference>
<sequence>MLSRRGFLAATGAALAAVPPAWAEIGAPAFVAAAREADGAHALFGLRDDGQIAFRVPLPDRGHAAAAHPVRAEAVGFARRPGTFALVLDCAEGRVLHRLDTPEGRHFYGHGVFVDGGRILATTENDIATGEGRIGLWDAANGYARLDEIASGGIGPHEITRLSDDTLVVANGGIRTHPDHGRDKLNLDTMRPNLAYLVEGRVVETAELADPKLSIRHIAARADGTVAIGLQSQRDPSERVPLLATHRRGAAARTYGADLAATCAGYVGSVAWSGDGRRVAITAPRGARAVLFTEGDDTPEIVHRPDICGVAPTASGLAFTDGTGGVLTDRGAAKHALSWDNHLVAIRG</sequence>
<accession>A0A4R6AER0</accession>
<protein>
    <submittedName>
        <fullName evidence="2">DUF1513 domain-containing protein</fullName>
    </submittedName>
</protein>
<reference evidence="2 3" key="1">
    <citation type="submission" date="2019-03" db="EMBL/GenBank/DDBJ databases">
        <title>Primorskyibacter sp. SS33 isolated from sediments.</title>
        <authorList>
            <person name="Xunke S."/>
        </authorList>
    </citation>
    <scope>NUCLEOTIDE SEQUENCE [LARGE SCALE GENOMIC DNA]</scope>
    <source>
        <strain evidence="2 3">SS33</strain>
    </source>
</reference>
<dbReference type="AlphaFoldDB" id="A0A4R6AER0"/>
<dbReference type="InterPro" id="IPR019546">
    <property type="entry name" value="TAT_signal_bac_arc"/>
</dbReference>
<dbReference type="Pfam" id="PF07433">
    <property type="entry name" value="DUF1513"/>
    <property type="match status" value="1"/>
</dbReference>
<feature type="signal peptide" evidence="1">
    <location>
        <begin position="1"/>
        <end position="23"/>
    </location>
</feature>
<dbReference type="InterPro" id="IPR006311">
    <property type="entry name" value="TAT_signal"/>
</dbReference>
<evidence type="ECO:0000313" key="3">
    <source>
        <dbReference type="Proteomes" id="UP000295701"/>
    </source>
</evidence>
<keyword evidence="3" id="KW-1185">Reference proteome</keyword>
<feature type="chain" id="PRO_5020221956" evidence="1">
    <location>
        <begin position="24"/>
        <end position="348"/>
    </location>
</feature>
<dbReference type="PROSITE" id="PS51318">
    <property type="entry name" value="TAT"/>
    <property type="match status" value="1"/>
</dbReference>
<dbReference type="PIRSF" id="PIRSF028101">
    <property type="entry name" value="UCP028101"/>
    <property type="match status" value="1"/>
</dbReference>
<keyword evidence="1" id="KW-0732">Signal</keyword>
<dbReference type="RefSeq" id="WP_133396121.1">
    <property type="nucleotide sequence ID" value="NZ_SNAA01000004.1"/>
</dbReference>
<comment type="caution">
    <text evidence="2">The sequence shown here is derived from an EMBL/GenBank/DDBJ whole genome shotgun (WGS) entry which is preliminary data.</text>
</comment>
<dbReference type="SUPFAM" id="SSF50969">
    <property type="entry name" value="YVTN repeat-like/Quinoprotein amine dehydrogenase"/>
    <property type="match status" value="1"/>
</dbReference>
<dbReference type="EMBL" id="SNAA01000004">
    <property type="protein sequence ID" value="TDL81635.1"/>
    <property type="molecule type" value="Genomic_DNA"/>
</dbReference>
<name>A0A4R6AER0_9RHOB</name>
<evidence type="ECO:0000256" key="1">
    <source>
        <dbReference type="SAM" id="SignalP"/>
    </source>
</evidence>
<dbReference type="InterPro" id="IPR011044">
    <property type="entry name" value="Quino_amine_DH_bsu"/>
</dbReference>
<proteinExistence type="predicted"/>